<dbReference type="InterPro" id="IPR046348">
    <property type="entry name" value="SIS_dom_sf"/>
</dbReference>
<keyword evidence="1" id="KW-0677">Repeat</keyword>
<dbReference type="Pfam" id="PF01380">
    <property type="entry name" value="SIS"/>
    <property type="match status" value="2"/>
</dbReference>
<feature type="domain" description="SIS" evidence="2">
    <location>
        <begin position="187"/>
        <end position="276"/>
    </location>
</feature>
<feature type="non-terminal residue" evidence="3">
    <location>
        <position position="1"/>
    </location>
</feature>
<dbReference type="GO" id="GO:0006487">
    <property type="term" value="P:protein N-linked glycosylation"/>
    <property type="evidence" value="ECO:0007669"/>
    <property type="project" value="TreeGrafter"/>
</dbReference>
<organism evidence="3">
    <name type="scientific">marine sediment metagenome</name>
    <dbReference type="NCBI Taxonomy" id="412755"/>
    <lineage>
        <taxon>unclassified sequences</taxon>
        <taxon>metagenomes</taxon>
        <taxon>ecological metagenomes</taxon>
    </lineage>
</organism>
<name>X1BDH7_9ZZZZ</name>
<evidence type="ECO:0000256" key="1">
    <source>
        <dbReference type="ARBA" id="ARBA00022737"/>
    </source>
</evidence>
<dbReference type="AlphaFoldDB" id="X1BDH7"/>
<dbReference type="SUPFAM" id="SSF53697">
    <property type="entry name" value="SIS domain"/>
    <property type="match status" value="1"/>
</dbReference>
<sequence>TLKISKELLKIFANILWSAENIYITAAGTSFYASLAGKFILTKFLGKYIQAIECSEFKTQLSNSLKKDSVIIAVSQSGETIDTVEAIRWARSYKDVKILTITNVVGSTLTRYSDKVIVTQAGPEIGVAATKTYSTQVLTLALIALEIAKLRKVELESEIEKYERALRSTPQIIENFLDNNIGIIKGIVDTLDKSAQFFFLARGISIATAKEGGLKLKEVACRFIEGYSAAHAKHGPISLVREGFPIVFIAPPDETYQRLIGNIMEFKARGGKIVSL</sequence>
<evidence type="ECO:0000259" key="2">
    <source>
        <dbReference type="PROSITE" id="PS51464"/>
    </source>
</evidence>
<accession>X1BDH7</accession>
<dbReference type="PANTHER" id="PTHR10937:SF0">
    <property type="entry name" value="GLUTAMINE--FRUCTOSE-6-PHOSPHATE TRANSAMINASE (ISOMERIZING)"/>
    <property type="match status" value="1"/>
</dbReference>
<dbReference type="InterPro" id="IPR035466">
    <property type="entry name" value="GlmS/AgaS_SIS"/>
</dbReference>
<feature type="non-terminal residue" evidence="3">
    <location>
        <position position="276"/>
    </location>
</feature>
<dbReference type="EMBL" id="BART01027440">
    <property type="protein sequence ID" value="GAG93070.1"/>
    <property type="molecule type" value="Genomic_DNA"/>
</dbReference>
<protein>
    <recommendedName>
        <fullName evidence="2">SIS domain-containing protein</fullName>
    </recommendedName>
</protein>
<dbReference type="GO" id="GO:0006047">
    <property type="term" value="P:UDP-N-acetylglucosamine metabolic process"/>
    <property type="evidence" value="ECO:0007669"/>
    <property type="project" value="TreeGrafter"/>
</dbReference>
<proteinExistence type="predicted"/>
<dbReference type="PANTHER" id="PTHR10937">
    <property type="entry name" value="GLUCOSAMINE--FRUCTOSE-6-PHOSPHATE AMINOTRANSFERASE, ISOMERIZING"/>
    <property type="match status" value="1"/>
</dbReference>
<dbReference type="GO" id="GO:0097367">
    <property type="term" value="F:carbohydrate derivative binding"/>
    <property type="evidence" value="ECO:0007669"/>
    <property type="project" value="InterPro"/>
</dbReference>
<gene>
    <name evidence="3" type="ORF">S01H4_48649</name>
</gene>
<dbReference type="InterPro" id="IPR035490">
    <property type="entry name" value="GlmS/FrlB_SIS"/>
</dbReference>
<comment type="caution">
    <text evidence="3">The sequence shown here is derived from an EMBL/GenBank/DDBJ whole genome shotgun (WGS) entry which is preliminary data.</text>
</comment>
<dbReference type="Gene3D" id="3.40.50.10490">
    <property type="entry name" value="Glucose-6-phosphate isomerase like protein, domain 1"/>
    <property type="match status" value="2"/>
</dbReference>
<dbReference type="GO" id="GO:0006002">
    <property type="term" value="P:fructose 6-phosphate metabolic process"/>
    <property type="evidence" value="ECO:0007669"/>
    <property type="project" value="TreeGrafter"/>
</dbReference>
<evidence type="ECO:0000313" key="3">
    <source>
        <dbReference type="EMBL" id="GAG93070.1"/>
    </source>
</evidence>
<dbReference type="CDD" id="cd05009">
    <property type="entry name" value="SIS_GlmS_GlmD_2"/>
    <property type="match status" value="1"/>
</dbReference>
<dbReference type="InterPro" id="IPR001347">
    <property type="entry name" value="SIS_dom"/>
</dbReference>
<dbReference type="PROSITE" id="PS51464">
    <property type="entry name" value="SIS"/>
    <property type="match status" value="2"/>
</dbReference>
<dbReference type="GO" id="GO:0004360">
    <property type="term" value="F:glutamine-fructose-6-phosphate transaminase (isomerizing) activity"/>
    <property type="evidence" value="ECO:0007669"/>
    <property type="project" value="TreeGrafter"/>
</dbReference>
<reference evidence="3" key="1">
    <citation type="journal article" date="2014" name="Front. Microbiol.">
        <title>High frequency of phylogenetically diverse reductive dehalogenase-homologous genes in deep subseafloor sedimentary metagenomes.</title>
        <authorList>
            <person name="Kawai M."/>
            <person name="Futagami T."/>
            <person name="Toyoda A."/>
            <person name="Takaki Y."/>
            <person name="Nishi S."/>
            <person name="Hori S."/>
            <person name="Arai W."/>
            <person name="Tsubouchi T."/>
            <person name="Morono Y."/>
            <person name="Uchiyama I."/>
            <person name="Ito T."/>
            <person name="Fujiyama A."/>
            <person name="Inagaki F."/>
            <person name="Takami H."/>
        </authorList>
    </citation>
    <scope>NUCLEOTIDE SEQUENCE</scope>
    <source>
        <strain evidence="3">Expedition CK06-06</strain>
    </source>
</reference>
<dbReference type="CDD" id="cd05008">
    <property type="entry name" value="SIS_GlmS_GlmD_1"/>
    <property type="match status" value="1"/>
</dbReference>
<feature type="domain" description="SIS" evidence="2">
    <location>
        <begin position="4"/>
        <end position="153"/>
    </location>
</feature>